<protein>
    <recommendedName>
        <fullName evidence="2">BPTI/Kunitz inhibitor domain-containing protein</fullName>
    </recommendedName>
</protein>
<dbReference type="PANTHER" id="PTHR10083">
    <property type="entry name" value="KUNITZ-TYPE PROTEASE INHIBITOR-RELATED"/>
    <property type="match status" value="1"/>
</dbReference>
<proteinExistence type="predicted"/>
<dbReference type="Ensembl" id="ENSEEET00000064543.1">
    <property type="protein sequence ID" value="ENSEEEP00000059416.1"/>
    <property type="gene ID" value="ENSEEEG00000025045.1"/>
</dbReference>
<accession>A0AAY5ER33</accession>
<dbReference type="InterPro" id="IPR036880">
    <property type="entry name" value="Kunitz_BPTI_sf"/>
</dbReference>
<sequence>MLVKNSKDVHDAVSTANISISGGFLHSACYLHVSAVNECFAFSPVFAAYGYWHCVLRWYYDSAKDACAPFCYGGCEGNDNRFDTEQECISHCLVYHHTCT</sequence>
<dbReference type="Gene3D" id="4.10.410.10">
    <property type="entry name" value="Pancreatic trypsin inhibitor Kunitz domain"/>
    <property type="match status" value="1"/>
</dbReference>
<dbReference type="InterPro" id="IPR002223">
    <property type="entry name" value="Kunitz_BPTI"/>
</dbReference>
<dbReference type="PROSITE" id="PS00280">
    <property type="entry name" value="BPTI_KUNITZ_1"/>
    <property type="match status" value="1"/>
</dbReference>
<dbReference type="AlphaFoldDB" id="A0AAY5ER33"/>
<dbReference type="PANTHER" id="PTHR10083:SF375">
    <property type="entry name" value="BPTI_KUNITZ INHIBITOR DOMAIN-CONTAINING PROTEIN"/>
    <property type="match status" value="1"/>
</dbReference>
<evidence type="ECO:0000256" key="1">
    <source>
        <dbReference type="ARBA" id="ARBA00023157"/>
    </source>
</evidence>
<dbReference type="SMART" id="SM00131">
    <property type="entry name" value="KU"/>
    <property type="match status" value="1"/>
</dbReference>
<keyword evidence="1" id="KW-1015">Disulfide bond</keyword>
<dbReference type="Proteomes" id="UP000314983">
    <property type="component" value="Chromosome 10"/>
</dbReference>
<dbReference type="InterPro" id="IPR050098">
    <property type="entry name" value="TFPI/VKTCI-like"/>
</dbReference>
<keyword evidence="4" id="KW-1185">Reference proteome</keyword>
<dbReference type="GO" id="GO:0005615">
    <property type="term" value="C:extracellular space"/>
    <property type="evidence" value="ECO:0007669"/>
    <property type="project" value="TreeGrafter"/>
</dbReference>
<reference evidence="3" key="2">
    <citation type="submission" date="2025-08" db="UniProtKB">
        <authorList>
            <consortium name="Ensembl"/>
        </authorList>
    </citation>
    <scope>IDENTIFICATION</scope>
</reference>
<evidence type="ECO:0000313" key="3">
    <source>
        <dbReference type="Ensembl" id="ENSEEEP00000059416.1"/>
    </source>
</evidence>
<evidence type="ECO:0000313" key="4">
    <source>
        <dbReference type="Proteomes" id="UP000314983"/>
    </source>
</evidence>
<dbReference type="InterPro" id="IPR020901">
    <property type="entry name" value="Prtase_inh_Kunz-CS"/>
</dbReference>
<evidence type="ECO:0000259" key="2">
    <source>
        <dbReference type="PROSITE" id="PS50279"/>
    </source>
</evidence>
<feature type="domain" description="BPTI/Kunitz inhibitor" evidence="2">
    <location>
        <begin position="29"/>
        <end position="92"/>
    </location>
</feature>
<dbReference type="Pfam" id="PF00014">
    <property type="entry name" value="Kunitz_BPTI"/>
    <property type="match status" value="1"/>
</dbReference>
<dbReference type="PRINTS" id="PR00759">
    <property type="entry name" value="BASICPTASE"/>
</dbReference>
<dbReference type="GO" id="GO:0004867">
    <property type="term" value="F:serine-type endopeptidase inhibitor activity"/>
    <property type="evidence" value="ECO:0007669"/>
    <property type="project" value="InterPro"/>
</dbReference>
<reference evidence="3" key="3">
    <citation type="submission" date="2025-09" db="UniProtKB">
        <authorList>
            <consortium name="Ensembl"/>
        </authorList>
    </citation>
    <scope>IDENTIFICATION</scope>
</reference>
<dbReference type="SUPFAM" id="SSF57362">
    <property type="entry name" value="BPTI-like"/>
    <property type="match status" value="1"/>
</dbReference>
<name>A0AAY5ER33_ELEEL</name>
<organism evidence="3 4">
    <name type="scientific">Electrophorus electricus</name>
    <name type="common">Electric eel</name>
    <name type="synonym">Gymnotus electricus</name>
    <dbReference type="NCBI Taxonomy" id="8005"/>
    <lineage>
        <taxon>Eukaryota</taxon>
        <taxon>Metazoa</taxon>
        <taxon>Chordata</taxon>
        <taxon>Craniata</taxon>
        <taxon>Vertebrata</taxon>
        <taxon>Euteleostomi</taxon>
        <taxon>Actinopterygii</taxon>
        <taxon>Neopterygii</taxon>
        <taxon>Teleostei</taxon>
        <taxon>Ostariophysi</taxon>
        <taxon>Gymnotiformes</taxon>
        <taxon>Gymnotoidei</taxon>
        <taxon>Gymnotidae</taxon>
        <taxon>Electrophorus</taxon>
    </lineage>
</organism>
<dbReference type="PROSITE" id="PS50279">
    <property type="entry name" value="BPTI_KUNITZ_2"/>
    <property type="match status" value="1"/>
</dbReference>
<reference evidence="3 4" key="1">
    <citation type="submission" date="2020-05" db="EMBL/GenBank/DDBJ databases">
        <title>Electrophorus electricus (electric eel) genome, fEleEle1, primary haplotype.</title>
        <authorList>
            <person name="Myers G."/>
            <person name="Meyer A."/>
            <person name="Fedrigo O."/>
            <person name="Formenti G."/>
            <person name="Rhie A."/>
            <person name="Tracey A."/>
            <person name="Sims Y."/>
            <person name="Jarvis E.D."/>
        </authorList>
    </citation>
    <scope>NUCLEOTIDE SEQUENCE [LARGE SCALE GENOMIC DNA]</scope>
</reference>